<keyword evidence="1" id="KW-0547">Nucleotide-binding</keyword>
<keyword evidence="3" id="KW-1133">Transmembrane helix</keyword>
<keyword evidence="3" id="KW-0472">Membrane</keyword>
<keyword evidence="2" id="KW-0067">ATP-binding</keyword>
<organism evidence="4 5">
    <name type="scientific">Prorocentrum cordatum</name>
    <dbReference type="NCBI Taxonomy" id="2364126"/>
    <lineage>
        <taxon>Eukaryota</taxon>
        <taxon>Sar</taxon>
        <taxon>Alveolata</taxon>
        <taxon>Dinophyceae</taxon>
        <taxon>Prorocentrales</taxon>
        <taxon>Prorocentraceae</taxon>
        <taxon>Prorocentrum</taxon>
    </lineage>
</organism>
<dbReference type="InterPro" id="IPR050173">
    <property type="entry name" value="ABC_transporter_C-like"/>
</dbReference>
<accession>A0ABN9QMP7</accession>
<evidence type="ECO:0000313" key="4">
    <source>
        <dbReference type="EMBL" id="CAK0806262.1"/>
    </source>
</evidence>
<dbReference type="EMBL" id="CAUYUJ010003677">
    <property type="protein sequence ID" value="CAK0806262.1"/>
    <property type="molecule type" value="Genomic_DNA"/>
</dbReference>
<keyword evidence="5" id="KW-1185">Reference proteome</keyword>
<dbReference type="Proteomes" id="UP001189429">
    <property type="component" value="Unassembled WGS sequence"/>
</dbReference>
<evidence type="ECO:0000256" key="2">
    <source>
        <dbReference type="ARBA" id="ARBA00022840"/>
    </source>
</evidence>
<reference evidence="4" key="1">
    <citation type="submission" date="2023-10" db="EMBL/GenBank/DDBJ databases">
        <authorList>
            <person name="Chen Y."/>
            <person name="Shah S."/>
            <person name="Dougan E. K."/>
            <person name="Thang M."/>
            <person name="Chan C."/>
        </authorList>
    </citation>
    <scope>NUCLEOTIDE SEQUENCE [LARGE SCALE GENOMIC DNA]</scope>
</reference>
<dbReference type="PANTHER" id="PTHR24223">
    <property type="entry name" value="ATP-BINDING CASSETTE SUB-FAMILY C"/>
    <property type="match status" value="1"/>
</dbReference>
<comment type="caution">
    <text evidence="4">The sequence shown here is derived from an EMBL/GenBank/DDBJ whole genome shotgun (WGS) entry which is preliminary data.</text>
</comment>
<feature type="non-terminal residue" evidence="4">
    <location>
        <position position="187"/>
    </location>
</feature>
<keyword evidence="3" id="KW-0812">Transmembrane</keyword>
<feature type="transmembrane region" description="Helical" evidence="3">
    <location>
        <begin position="135"/>
        <end position="156"/>
    </location>
</feature>
<evidence type="ECO:0000313" key="5">
    <source>
        <dbReference type="Proteomes" id="UP001189429"/>
    </source>
</evidence>
<evidence type="ECO:0000256" key="1">
    <source>
        <dbReference type="ARBA" id="ARBA00022741"/>
    </source>
</evidence>
<sequence>RRSSSSQVLPPAAAMEDASLLSRALFLWFQPTMVAGFKAPLQRHDAPPLPTFLDPDSLYKDFDRCWLEELARAKERNRLPSMFKLSYRLLRWDVLRAVVLQVTTVICRFGSVLVLRRFVQIIMVLEVEESLFKEGLFSALCLFVLAVFVGTLEPLATQQCQFAAYRLYASIAMAVRRKGAELHPGVQ</sequence>
<gene>
    <name evidence="4" type="ORF">PCOR1329_LOCUS12565</name>
</gene>
<protein>
    <recommendedName>
        <fullName evidence="6">ABC transmembrane type-1 domain-containing protein</fullName>
    </recommendedName>
</protein>
<feature type="non-terminal residue" evidence="4">
    <location>
        <position position="1"/>
    </location>
</feature>
<evidence type="ECO:0000256" key="3">
    <source>
        <dbReference type="SAM" id="Phobius"/>
    </source>
</evidence>
<name>A0ABN9QMP7_9DINO</name>
<evidence type="ECO:0008006" key="6">
    <source>
        <dbReference type="Google" id="ProtNLM"/>
    </source>
</evidence>
<feature type="transmembrane region" description="Helical" evidence="3">
    <location>
        <begin position="94"/>
        <end position="115"/>
    </location>
</feature>
<proteinExistence type="predicted"/>